<dbReference type="RefSeq" id="WP_052502329.1">
    <property type="nucleotide sequence ID" value="NZ_CEDJ01000066.1"/>
</dbReference>
<feature type="transmembrane region" description="Helical" evidence="12">
    <location>
        <begin position="964"/>
        <end position="983"/>
    </location>
</feature>
<feature type="transmembrane region" description="Helical" evidence="12">
    <location>
        <begin position="1017"/>
        <end position="1040"/>
    </location>
</feature>
<comment type="similarity">
    <text evidence="2">Belongs to the EsaA family.</text>
</comment>
<evidence type="ECO:0000256" key="9">
    <source>
        <dbReference type="ARBA" id="ARBA00046722"/>
    </source>
</evidence>
<evidence type="ECO:0000256" key="1">
    <source>
        <dbReference type="ARBA" id="ARBA00004651"/>
    </source>
</evidence>
<protein>
    <recommendedName>
        <fullName evidence="3">Type VII secretion system accessory factor EsaA</fullName>
    </recommendedName>
</protein>
<evidence type="ECO:0000256" key="3">
    <source>
        <dbReference type="ARBA" id="ARBA00020819"/>
    </source>
</evidence>
<proteinExistence type="inferred from homology"/>
<dbReference type="Gene3D" id="3.40.1710.10">
    <property type="entry name" value="abc type-2 transporter like domain"/>
    <property type="match status" value="1"/>
</dbReference>
<sequence>MDKQRILKYGRNALLVLLLLLSIIGLNIAVQNNTSISKKEQEAGQQNIKLDVALVNEDNTVTLNGTEYNLGASYAKNIEKNTAHNWSTVSRGTADKGLKEGLYQLVVTIPSDFSTKILDINNTNVDKATITYKINANGNLQVENEAVKVAKGIIADLQSQLIDMYMASILGNLYQAQRNVQTLSDTKVTNIAVFRNNLYQTAVDFKTLFPNLTSTADSTLAANNLLKEALSGNVTAYDSLNTAQTGLKDNLATLIEQRNQGKLSQEEFSASLLAMNSSVLSAETDQLFATIKTTQEVLSGQLGAAAIDETGEASGYIGLVEKLDQAIADLQVAIEAESTKLAEHEAAISDFAETHLTTYYGDSLETIHIGAVLGKSTELPISLASYQTSLDQLILNQLAGLPSLTPADLTTDLNKLDPKAASQIQFDAAFAQAHFGEHFVASNDLKELQDLAKELEPHLQAAADFKIPTPTTRATLSLEIPSGFDLVSWELNGNSYTNPSEVVALQKDNTVTVTLQYEKSQTTTVSTTVVTDSTSTSTSSTTGSSSSEENTASTTAPSTGTPVTTTEMAQGSVKVSVNNLEVTTAGFDWENFLKEQEAYRKAEVAYAAKVSEIISKYNQANRLLDQYYPVNTVTGERSSLTDSFFNQDAKSLLTSLVTSSITANLQSYSEARAQDQALKERLAELEGRKQELKDQLQYISTTNSDLAQQIANQLAFLEDVKARAQSIADGQEQQTALQGTHDTELAALATELDASLSITGEVKSLSEQNVEEATNVNTVFTTFTNDVQAAQESGENLSSEATALMERFESELAENGDFVKTFTSVLSNTYDNGVPNEVILDFLSAPLTESSSSVKATVNTYRPFTWILLLEMVALFAAYVFGTHRVIKAVKDKFKVSRLEDTDLVTVTVLSVLSLLVGGLIGVVSSQQLQIDSELIPTWVLMITLFSLLLAQGQYLLIKNAKGLGMGISFFMVISFIYLSNAIGTTASLTGLPATLKAINPLSVLENSLSGYFDGEAASLTVIATALVLGLGFAALNAFVDVEKFLNKKED</sequence>
<feature type="coiled-coil region" evidence="10">
    <location>
        <begin position="668"/>
        <end position="702"/>
    </location>
</feature>
<feature type="coiled-coil region" evidence="10">
    <location>
        <begin position="320"/>
        <end position="347"/>
    </location>
</feature>
<reference evidence="13 14" key="1">
    <citation type="submission" date="2016-02" db="EMBL/GenBank/DDBJ databases">
        <authorList>
            <consortium name="Pathogen Informatics"/>
        </authorList>
    </citation>
    <scope>NUCLEOTIDE SEQUENCE [LARGE SCALE GENOMIC DNA]</scope>
    <source>
        <strain evidence="13 14">LSS31</strain>
    </source>
</reference>
<evidence type="ECO:0000256" key="6">
    <source>
        <dbReference type="ARBA" id="ARBA00022989"/>
    </source>
</evidence>
<keyword evidence="7" id="KW-0843">Virulence</keyword>
<dbReference type="InterPro" id="IPR051328">
    <property type="entry name" value="T7SS_ABC-Transporter"/>
</dbReference>
<organism evidence="13 14">
    <name type="scientific">Streptococcus suis</name>
    <dbReference type="NCBI Taxonomy" id="1307"/>
    <lineage>
        <taxon>Bacteria</taxon>
        <taxon>Bacillati</taxon>
        <taxon>Bacillota</taxon>
        <taxon>Bacilli</taxon>
        <taxon>Lactobacillales</taxon>
        <taxon>Streptococcaceae</taxon>
        <taxon>Streptococcus</taxon>
    </lineage>
</organism>
<accession>A0A0Z8AFJ1</accession>
<evidence type="ECO:0000313" key="13">
    <source>
        <dbReference type="EMBL" id="CYU58480.1"/>
    </source>
</evidence>
<dbReference type="PANTHER" id="PTHR43077:SF10">
    <property type="entry name" value="TRANSPORT PERMEASE PROTEIN"/>
    <property type="match status" value="1"/>
</dbReference>
<feature type="transmembrane region" description="Helical" evidence="12">
    <location>
        <begin position="904"/>
        <end position="924"/>
    </location>
</feature>
<keyword evidence="8 12" id="KW-0472">Membrane</keyword>
<keyword evidence="4" id="KW-1003">Cell membrane</keyword>
<evidence type="ECO:0000256" key="12">
    <source>
        <dbReference type="SAM" id="Phobius"/>
    </source>
</evidence>
<comment type="subunit">
    <text evidence="9">Homodimer. Interacts with EssB.</text>
</comment>
<evidence type="ECO:0000256" key="7">
    <source>
        <dbReference type="ARBA" id="ARBA00023026"/>
    </source>
</evidence>
<keyword evidence="10" id="KW-0175">Coiled coil</keyword>
<dbReference type="Proteomes" id="UP000072530">
    <property type="component" value="Unassembled WGS sequence"/>
</dbReference>
<keyword evidence="6 12" id="KW-1133">Transmembrane helix</keyword>
<feature type="region of interest" description="Disordered" evidence="11">
    <location>
        <begin position="524"/>
        <end position="565"/>
    </location>
</feature>
<dbReference type="NCBIfam" id="TIGR03929">
    <property type="entry name" value="T7_esaA_Nterm"/>
    <property type="match status" value="1"/>
</dbReference>
<keyword evidence="5 12" id="KW-0812">Transmembrane</keyword>
<evidence type="ECO:0000256" key="10">
    <source>
        <dbReference type="SAM" id="Coils"/>
    </source>
</evidence>
<gene>
    <name evidence="13" type="ORF">ERS132393_01012</name>
</gene>
<dbReference type="EMBL" id="FIGG01000002">
    <property type="protein sequence ID" value="CYU58480.1"/>
    <property type="molecule type" value="Genomic_DNA"/>
</dbReference>
<evidence type="ECO:0000256" key="5">
    <source>
        <dbReference type="ARBA" id="ARBA00022692"/>
    </source>
</evidence>
<name>A0A0Z8AFJ1_STRSU</name>
<evidence type="ECO:0000256" key="4">
    <source>
        <dbReference type="ARBA" id="ARBA00022475"/>
    </source>
</evidence>
<evidence type="ECO:0000313" key="14">
    <source>
        <dbReference type="Proteomes" id="UP000072530"/>
    </source>
</evidence>
<dbReference type="PANTHER" id="PTHR43077">
    <property type="entry name" value="TRANSPORT PERMEASE YVFS-RELATED"/>
    <property type="match status" value="1"/>
</dbReference>
<feature type="transmembrane region" description="Helical" evidence="12">
    <location>
        <begin position="864"/>
        <end position="883"/>
    </location>
</feature>
<dbReference type="AlphaFoldDB" id="A0A0Z8AFJ1"/>
<evidence type="ECO:0000256" key="2">
    <source>
        <dbReference type="ARBA" id="ARBA00008338"/>
    </source>
</evidence>
<feature type="transmembrane region" description="Helical" evidence="12">
    <location>
        <begin position="936"/>
        <end position="957"/>
    </location>
</feature>
<dbReference type="InterPro" id="IPR023838">
    <property type="entry name" value="T7SS_EsaA"/>
</dbReference>
<comment type="subcellular location">
    <subcellularLocation>
        <location evidence="1">Cell membrane</location>
        <topology evidence="1">Multi-pass membrane protein</topology>
    </subcellularLocation>
</comment>
<evidence type="ECO:0000256" key="8">
    <source>
        <dbReference type="ARBA" id="ARBA00023136"/>
    </source>
</evidence>
<evidence type="ECO:0000256" key="11">
    <source>
        <dbReference type="SAM" id="MobiDB-lite"/>
    </source>
</evidence>
<dbReference type="GO" id="GO:0005886">
    <property type="term" value="C:plasma membrane"/>
    <property type="evidence" value="ECO:0007669"/>
    <property type="project" value="UniProtKB-SubCell"/>
</dbReference>